<comment type="caution">
    <text evidence="4">The sequence shown here is derived from an EMBL/GenBank/DDBJ whole genome shotgun (WGS) entry which is preliminary data.</text>
</comment>
<evidence type="ECO:0000313" key="5">
    <source>
        <dbReference type="Proteomes" id="UP001303647"/>
    </source>
</evidence>
<keyword evidence="2" id="KW-0521">NADP</keyword>
<organism evidence="4 5">
    <name type="scientific">Corynascus novoguineensis</name>
    <dbReference type="NCBI Taxonomy" id="1126955"/>
    <lineage>
        <taxon>Eukaryota</taxon>
        <taxon>Fungi</taxon>
        <taxon>Dikarya</taxon>
        <taxon>Ascomycota</taxon>
        <taxon>Pezizomycotina</taxon>
        <taxon>Sordariomycetes</taxon>
        <taxon>Sordariomycetidae</taxon>
        <taxon>Sordariales</taxon>
        <taxon>Chaetomiaceae</taxon>
        <taxon>Corynascus</taxon>
    </lineage>
</organism>
<sequence length="177" mass="19433">MARYLVLITGVNRGIDRGLLEHYLAWPNHMVIAAVSDPSHATTKELLTLPAANSTSLVVMKLDPTVTTEDIQQHISGNVYEFVLLFHAFIPLLKMAKYPKWATVGSSSALLTAIHTEELWLTALPVDLGWVQTDLGQRGAYAFGLKKAAISLDESVCGIINIIDVANREIHSGELWV</sequence>
<keyword evidence="3" id="KW-0560">Oxidoreductase</keyword>
<dbReference type="Gene3D" id="3.40.50.720">
    <property type="entry name" value="NAD(P)-binding Rossmann-like Domain"/>
    <property type="match status" value="1"/>
</dbReference>
<accession>A0AAN7CT55</accession>
<dbReference type="GO" id="GO:0016491">
    <property type="term" value="F:oxidoreductase activity"/>
    <property type="evidence" value="ECO:0007669"/>
    <property type="project" value="UniProtKB-KW"/>
</dbReference>
<dbReference type="PANTHER" id="PTHR43544">
    <property type="entry name" value="SHORT-CHAIN DEHYDROGENASE/REDUCTASE"/>
    <property type="match status" value="1"/>
</dbReference>
<dbReference type="Proteomes" id="UP001303647">
    <property type="component" value="Unassembled WGS sequence"/>
</dbReference>
<evidence type="ECO:0000256" key="2">
    <source>
        <dbReference type="ARBA" id="ARBA00022857"/>
    </source>
</evidence>
<comment type="similarity">
    <text evidence="1">Belongs to the short-chain dehydrogenases/reductases (SDR) family.</text>
</comment>
<keyword evidence="5" id="KW-1185">Reference proteome</keyword>
<name>A0AAN7CT55_9PEZI</name>
<proteinExistence type="inferred from homology"/>
<dbReference type="GO" id="GO:0005737">
    <property type="term" value="C:cytoplasm"/>
    <property type="evidence" value="ECO:0007669"/>
    <property type="project" value="TreeGrafter"/>
</dbReference>
<dbReference type="SUPFAM" id="SSF51735">
    <property type="entry name" value="NAD(P)-binding Rossmann-fold domains"/>
    <property type="match status" value="1"/>
</dbReference>
<evidence type="ECO:0000256" key="1">
    <source>
        <dbReference type="ARBA" id="ARBA00006484"/>
    </source>
</evidence>
<reference evidence="4" key="1">
    <citation type="journal article" date="2023" name="Mol. Phylogenet. Evol.">
        <title>Genome-scale phylogeny and comparative genomics of the fungal order Sordariales.</title>
        <authorList>
            <person name="Hensen N."/>
            <person name="Bonometti L."/>
            <person name="Westerberg I."/>
            <person name="Brannstrom I.O."/>
            <person name="Guillou S."/>
            <person name="Cros-Aarteil S."/>
            <person name="Calhoun S."/>
            <person name="Haridas S."/>
            <person name="Kuo A."/>
            <person name="Mondo S."/>
            <person name="Pangilinan J."/>
            <person name="Riley R."/>
            <person name="LaButti K."/>
            <person name="Andreopoulos B."/>
            <person name="Lipzen A."/>
            <person name="Chen C."/>
            <person name="Yan M."/>
            <person name="Daum C."/>
            <person name="Ng V."/>
            <person name="Clum A."/>
            <person name="Steindorff A."/>
            <person name="Ohm R.A."/>
            <person name="Martin F."/>
            <person name="Silar P."/>
            <person name="Natvig D.O."/>
            <person name="Lalanne C."/>
            <person name="Gautier V."/>
            <person name="Ament-Velasquez S.L."/>
            <person name="Kruys A."/>
            <person name="Hutchinson M.I."/>
            <person name="Powell A.J."/>
            <person name="Barry K."/>
            <person name="Miller A.N."/>
            <person name="Grigoriev I.V."/>
            <person name="Debuchy R."/>
            <person name="Gladieux P."/>
            <person name="Hiltunen Thoren M."/>
            <person name="Johannesson H."/>
        </authorList>
    </citation>
    <scope>NUCLEOTIDE SEQUENCE</scope>
    <source>
        <strain evidence="4">CBS 359.72</strain>
    </source>
</reference>
<dbReference type="InterPro" id="IPR036291">
    <property type="entry name" value="NAD(P)-bd_dom_sf"/>
</dbReference>
<evidence type="ECO:0000313" key="4">
    <source>
        <dbReference type="EMBL" id="KAK4247450.1"/>
    </source>
</evidence>
<reference evidence="4" key="2">
    <citation type="submission" date="2023-05" db="EMBL/GenBank/DDBJ databases">
        <authorList>
            <consortium name="Lawrence Berkeley National Laboratory"/>
            <person name="Steindorff A."/>
            <person name="Hensen N."/>
            <person name="Bonometti L."/>
            <person name="Westerberg I."/>
            <person name="Brannstrom I.O."/>
            <person name="Guillou S."/>
            <person name="Cros-Aarteil S."/>
            <person name="Calhoun S."/>
            <person name="Haridas S."/>
            <person name="Kuo A."/>
            <person name="Mondo S."/>
            <person name="Pangilinan J."/>
            <person name="Riley R."/>
            <person name="Labutti K."/>
            <person name="Andreopoulos B."/>
            <person name="Lipzen A."/>
            <person name="Chen C."/>
            <person name="Yanf M."/>
            <person name="Daum C."/>
            <person name="Ng V."/>
            <person name="Clum A."/>
            <person name="Ohm R."/>
            <person name="Martin F."/>
            <person name="Silar P."/>
            <person name="Natvig D."/>
            <person name="Lalanne C."/>
            <person name="Gautier V."/>
            <person name="Ament-Velasquez S.L."/>
            <person name="Kruys A."/>
            <person name="Hutchinson M.I."/>
            <person name="Powell A.J."/>
            <person name="Barry K."/>
            <person name="Miller A.N."/>
            <person name="Grigoriev I.V."/>
            <person name="Debuchy R."/>
            <person name="Gladieux P."/>
            <person name="Thoren M.H."/>
            <person name="Johannesson H."/>
        </authorList>
    </citation>
    <scope>NUCLEOTIDE SEQUENCE</scope>
    <source>
        <strain evidence="4">CBS 359.72</strain>
    </source>
</reference>
<dbReference type="PANTHER" id="PTHR43544:SF7">
    <property type="entry name" value="NADB-LER2"/>
    <property type="match status" value="1"/>
</dbReference>
<dbReference type="AlphaFoldDB" id="A0AAN7CT55"/>
<protein>
    <submittedName>
        <fullName evidence="4">Uncharacterized protein</fullName>
    </submittedName>
</protein>
<dbReference type="EMBL" id="MU857653">
    <property type="protein sequence ID" value="KAK4247450.1"/>
    <property type="molecule type" value="Genomic_DNA"/>
</dbReference>
<gene>
    <name evidence="4" type="ORF">C7999DRAFT_41221</name>
</gene>
<evidence type="ECO:0000256" key="3">
    <source>
        <dbReference type="ARBA" id="ARBA00023002"/>
    </source>
</evidence>
<dbReference type="InterPro" id="IPR051468">
    <property type="entry name" value="Fungal_SecMetab_SDRs"/>
</dbReference>